<evidence type="ECO:0000256" key="1">
    <source>
        <dbReference type="SAM" id="MobiDB-lite"/>
    </source>
</evidence>
<feature type="region of interest" description="Disordered" evidence="1">
    <location>
        <begin position="19"/>
        <end position="42"/>
    </location>
</feature>
<evidence type="ECO:0000313" key="3">
    <source>
        <dbReference type="Proteomes" id="UP000271241"/>
    </source>
</evidence>
<name>A0A4P9XKA4_9FUNG</name>
<dbReference type="Proteomes" id="UP000271241">
    <property type="component" value="Unassembled WGS sequence"/>
</dbReference>
<proteinExistence type="predicted"/>
<feature type="region of interest" description="Disordered" evidence="1">
    <location>
        <begin position="81"/>
        <end position="181"/>
    </location>
</feature>
<feature type="compositionally biased region" description="Low complexity" evidence="1">
    <location>
        <begin position="119"/>
        <end position="131"/>
    </location>
</feature>
<gene>
    <name evidence="2" type="ORF">THASP1DRAFT_31953</name>
</gene>
<dbReference type="AlphaFoldDB" id="A0A4P9XKA4"/>
<evidence type="ECO:0000313" key="2">
    <source>
        <dbReference type="EMBL" id="RKP06228.1"/>
    </source>
</evidence>
<keyword evidence="3" id="KW-1185">Reference proteome</keyword>
<accession>A0A4P9XKA4</accession>
<dbReference type="EMBL" id="KZ992926">
    <property type="protein sequence ID" value="RKP06228.1"/>
    <property type="molecule type" value="Genomic_DNA"/>
</dbReference>
<reference evidence="3" key="1">
    <citation type="journal article" date="2018" name="Nat. Microbiol.">
        <title>Leveraging single-cell genomics to expand the fungal tree of life.</title>
        <authorList>
            <person name="Ahrendt S.R."/>
            <person name="Quandt C.A."/>
            <person name="Ciobanu D."/>
            <person name="Clum A."/>
            <person name="Salamov A."/>
            <person name="Andreopoulos B."/>
            <person name="Cheng J.F."/>
            <person name="Woyke T."/>
            <person name="Pelin A."/>
            <person name="Henrissat B."/>
            <person name="Reynolds N.K."/>
            <person name="Benny G.L."/>
            <person name="Smith M.E."/>
            <person name="James T.Y."/>
            <person name="Grigoriev I.V."/>
        </authorList>
    </citation>
    <scope>NUCLEOTIDE SEQUENCE [LARGE SCALE GENOMIC DNA]</scope>
    <source>
        <strain evidence="3">RSA 1356</strain>
    </source>
</reference>
<protein>
    <submittedName>
        <fullName evidence="2">Uncharacterized protein</fullName>
    </submittedName>
</protein>
<feature type="compositionally biased region" description="Low complexity" evidence="1">
    <location>
        <begin position="19"/>
        <end position="28"/>
    </location>
</feature>
<organism evidence="2 3">
    <name type="scientific">Thamnocephalis sphaerospora</name>
    <dbReference type="NCBI Taxonomy" id="78915"/>
    <lineage>
        <taxon>Eukaryota</taxon>
        <taxon>Fungi</taxon>
        <taxon>Fungi incertae sedis</taxon>
        <taxon>Zoopagomycota</taxon>
        <taxon>Zoopagomycotina</taxon>
        <taxon>Zoopagomycetes</taxon>
        <taxon>Zoopagales</taxon>
        <taxon>Sigmoideomycetaceae</taxon>
        <taxon>Thamnocephalis</taxon>
    </lineage>
</organism>
<sequence length="224" mass="23755">MTSYRQDMPYEAAVNNASLAVSSSSSSAPGSGDKADRHKSIADRFRDSARRVIDAFIRPRSSMVAPTDVQDIEEHFGGRKDAVTQQVSPDSPGVGQARKSGTLSRHQKGSLKQHAEVGAQTDQVDATTTAASGSRRHTSPHFISSLRHSWRPGGGNGGSHHRSLPTPAASATSPCHAKRGSSQTLSPIAKYHEDAILHHLSLVDKAGIGYHSPRNGPQMSAAHG</sequence>
<feature type="compositionally biased region" description="Basic and acidic residues" evidence="1">
    <location>
        <begin position="33"/>
        <end position="42"/>
    </location>
</feature>